<proteinExistence type="predicted"/>
<reference evidence="3 4" key="1">
    <citation type="submission" date="2022-02" db="EMBL/GenBank/DDBJ databases">
        <title>The car tank lid bacteriome: a reservoir of bacteria with potential in bioremediation of fuel.</title>
        <authorList>
            <person name="Vidal-Verdu A."/>
            <person name="Gomez-Martinez D."/>
            <person name="Latorre-Perez A."/>
            <person name="Pereto J."/>
            <person name="Porcar M."/>
        </authorList>
    </citation>
    <scope>NUCLEOTIDE SEQUENCE [LARGE SCALE GENOMIC DNA]</scope>
    <source>
        <strain evidence="3 4">4D.3</strain>
    </source>
</reference>
<accession>A0ABT0J0F5</accession>
<gene>
    <name evidence="3" type="ORF">M1843_04390</name>
</gene>
<dbReference type="EMBL" id="JALQCY010000001">
    <property type="protein sequence ID" value="MCK9792983.1"/>
    <property type="molecule type" value="Genomic_DNA"/>
</dbReference>
<name>A0ABT0J0F5_9MICO</name>
<organism evidence="3 4">
    <name type="scientific">Isoptericola peretonis</name>
    <dbReference type="NCBI Taxonomy" id="2918523"/>
    <lineage>
        <taxon>Bacteria</taxon>
        <taxon>Bacillati</taxon>
        <taxon>Actinomycetota</taxon>
        <taxon>Actinomycetes</taxon>
        <taxon>Micrococcales</taxon>
        <taxon>Promicromonosporaceae</taxon>
        <taxon>Isoptericola</taxon>
    </lineage>
</organism>
<keyword evidence="4" id="KW-1185">Reference proteome</keyword>
<comment type="caution">
    <text evidence="3">The sequence shown here is derived from an EMBL/GenBank/DDBJ whole genome shotgun (WGS) entry which is preliminary data.</text>
</comment>
<feature type="transmembrane region" description="Helical" evidence="2">
    <location>
        <begin position="88"/>
        <end position="109"/>
    </location>
</feature>
<evidence type="ECO:0000313" key="4">
    <source>
        <dbReference type="Proteomes" id="UP001651050"/>
    </source>
</evidence>
<evidence type="ECO:0000313" key="3">
    <source>
        <dbReference type="EMBL" id="MCK9792983.1"/>
    </source>
</evidence>
<feature type="region of interest" description="Disordered" evidence="1">
    <location>
        <begin position="1"/>
        <end position="72"/>
    </location>
</feature>
<keyword evidence="2" id="KW-0472">Membrane</keyword>
<feature type="compositionally biased region" description="Low complexity" evidence="1">
    <location>
        <begin position="1"/>
        <end position="23"/>
    </location>
</feature>
<keyword evidence="2" id="KW-0812">Transmembrane</keyword>
<protein>
    <submittedName>
        <fullName evidence="3">Uncharacterized protein</fullName>
    </submittedName>
</protein>
<dbReference type="RefSeq" id="WP_416342824.1">
    <property type="nucleotide sequence ID" value="NZ_JALQCY010000001.1"/>
</dbReference>
<dbReference type="Proteomes" id="UP001651050">
    <property type="component" value="Unassembled WGS sequence"/>
</dbReference>
<keyword evidence="2" id="KW-1133">Transmembrane helix</keyword>
<evidence type="ECO:0000256" key="2">
    <source>
        <dbReference type="SAM" id="Phobius"/>
    </source>
</evidence>
<feature type="transmembrane region" description="Helical" evidence="2">
    <location>
        <begin position="121"/>
        <end position="146"/>
    </location>
</feature>
<evidence type="ECO:0000256" key="1">
    <source>
        <dbReference type="SAM" id="MobiDB-lite"/>
    </source>
</evidence>
<sequence length="155" mass="15920">MSSSTPDQDAPAPDGAVPAGTPGEATSDRTAPDGGKPAAEQTAPTDDSERNATEPDAAEPDGEAADAPRDVTLLVDPERVRRAPKYPVFLWMGALVGAVAGLIFAVWLVDATDSAETLMKPGVYVSVTVLGGIALGLGVAGLIAVISDRRSLRRR</sequence>